<name>A0A3R9NEU6_9ENTR</name>
<dbReference type="SUPFAM" id="SSF50447">
    <property type="entry name" value="Translation proteins"/>
    <property type="match status" value="1"/>
</dbReference>
<dbReference type="EMBL" id="RWHU01000003">
    <property type="protein sequence ID" value="RSK68162.1"/>
    <property type="molecule type" value="Genomic_DNA"/>
</dbReference>
<dbReference type="InterPro" id="IPR018163">
    <property type="entry name" value="Thr/Ala-tRNA-synth_IIc_edit"/>
</dbReference>
<feature type="domain" description="Threonyl/alanyl tRNA synthetase SAD" evidence="4">
    <location>
        <begin position="167"/>
        <end position="196"/>
    </location>
</feature>
<dbReference type="RefSeq" id="WP_125914425.1">
    <property type="nucleotide sequence ID" value="NZ_RWHU01000003.1"/>
</dbReference>
<evidence type="ECO:0000313" key="5">
    <source>
        <dbReference type="EMBL" id="RSK68162.1"/>
    </source>
</evidence>
<dbReference type="Pfam" id="PF07973">
    <property type="entry name" value="tRNA_SAD"/>
    <property type="match status" value="1"/>
</dbReference>
<dbReference type="InterPro" id="IPR051335">
    <property type="entry name" value="Alanyl-tRNA_Editing_Enzymes"/>
</dbReference>
<evidence type="ECO:0000256" key="3">
    <source>
        <dbReference type="ARBA" id="ARBA00022833"/>
    </source>
</evidence>
<keyword evidence="2" id="KW-0479">Metal-binding</keyword>
<accession>A0A3R9NEU6</accession>
<dbReference type="PANTHER" id="PTHR43462:SF2">
    <property type="entry name" value="THREONYL AND ALANYL TRNA SYNTHETASE SECOND ADDITIONAL DOMAIN-CONTAINING PROTEIN"/>
    <property type="match status" value="1"/>
</dbReference>
<evidence type="ECO:0000313" key="6">
    <source>
        <dbReference type="Proteomes" id="UP000276389"/>
    </source>
</evidence>
<comment type="cofactor">
    <cofactor evidence="1">
        <name>Zn(2+)</name>
        <dbReference type="ChEBI" id="CHEBI:29105"/>
    </cofactor>
</comment>
<dbReference type="Gene3D" id="2.40.30.130">
    <property type="match status" value="1"/>
</dbReference>
<dbReference type="GO" id="GO:0046872">
    <property type="term" value="F:metal ion binding"/>
    <property type="evidence" value="ECO:0007669"/>
    <property type="project" value="UniProtKB-KW"/>
</dbReference>
<reference evidence="5 6" key="1">
    <citation type="submission" date="2018-12" db="EMBL/GenBank/DDBJ databases">
        <title>The Genome Submission of two Enterobacter spp. strains.</title>
        <authorList>
            <person name="Wu W."/>
            <person name="Wei L."/>
            <person name="Feng Y."/>
            <person name="Zong Z."/>
        </authorList>
    </citation>
    <scope>NUCLEOTIDE SEQUENCE [LARGE SCALE GENOMIC DNA]</scope>
    <source>
        <strain evidence="5 6">WCHEHu045002</strain>
    </source>
</reference>
<dbReference type="InterPro" id="IPR009000">
    <property type="entry name" value="Transl_B-barrel_sf"/>
</dbReference>
<dbReference type="GO" id="GO:0043039">
    <property type="term" value="P:tRNA aminoacylation"/>
    <property type="evidence" value="ECO:0007669"/>
    <property type="project" value="InterPro"/>
</dbReference>
<gene>
    <name evidence="5" type="ORF">EJE24_10490</name>
</gene>
<protein>
    <submittedName>
        <fullName evidence="5">Alanyl-tRNA editing protein</fullName>
    </submittedName>
</protein>
<comment type="caution">
    <text evidence="5">The sequence shown here is derived from an EMBL/GenBank/DDBJ whole genome shotgun (WGS) entry which is preliminary data.</text>
</comment>
<dbReference type="Gene3D" id="3.30.980.10">
    <property type="entry name" value="Threonyl-trna Synthetase, Chain A, domain 2"/>
    <property type="match status" value="1"/>
</dbReference>
<dbReference type="Proteomes" id="UP000276389">
    <property type="component" value="Unassembled WGS sequence"/>
</dbReference>
<evidence type="ECO:0000256" key="2">
    <source>
        <dbReference type="ARBA" id="ARBA00022723"/>
    </source>
</evidence>
<dbReference type="InterPro" id="IPR012947">
    <property type="entry name" value="tRNA_SAD"/>
</dbReference>
<keyword evidence="3" id="KW-0862">Zinc</keyword>
<dbReference type="PANTHER" id="PTHR43462">
    <property type="entry name" value="ALANYL-TRNA EDITING PROTEIN"/>
    <property type="match status" value="1"/>
</dbReference>
<evidence type="ECO:0000256" key="1">
    <source>
        <dbReference type="ARBA" id="ARBA00001947"/>
    </source>
</evidence>
<dbReference type="GO" id="GO:0004812">
    <property type="term" value="F:aminoacyl-tRNA ligase activity"/>
    <property type="evidence" value="ECO:0007669"/>
    <property type="project" value="InterPro"/>
</dbReference>
<dbReference type="SUPFAM" id="SSF55186">
    <property type="entry name" value="ThrRS/AlaRS common domain"/>
    <property type="match status" value="1"/>
</dbReference>
<sequence>MTERLYYTSEATAGRAKVIRCTEETDGRYAVELDQTLFHPQGGGQPADRGLISGIAVEGVSLRGDQIIHILARPLVPGEVEMQVDKSARRRHSRWHSAGHLIGYAGEYFGWEPVKAHHWPGEGRITFTPREQDAPMPDAAQLSAIIDDWKADNLLRHTEIEAGRRKVRFGDLPAYPCGGTHVKQLAEIGEMQLLGLKMKKGQLVITYALGEPE</sequence>
<dbReference type="AlphaFoldDB" id="A0A3R9NEU6"/>
<evidence type="ECO:0000259" key="4">
    <source>
        <dbReference type="Pfam" id="PF07973"/>
    </source>
</evidence>
<organism evidence="5 6">
    <name type="scientific">Enterobacter huaxiensis</name>
    <dbReference type="NCBI Taxonomy" id="2494702"/>
    <lineage>
        <taxon>Bacteria</taxon>
        <taxon>Pseudomonadati</taxon>
        <taxon>Pseudomonadota</taxon>
        <taxon>Gammaproteobacteria</taxon>
        <taxon>Enterobacterales</taxon>
        <taxon>Enterobacteriaceae</taxon>
        <taxon>Enterobacter</taxon>
    </lineage>
</organism>
<dbReference type="GO" id="GO:0005524">
    <property type="term" value="F:ATP binding"/>
    <property type="evidence" value="ECO:0007669"/>
    <property type="project" value="InterPro"/>
</dbReference>
<proteinExistence type="predicted"/>